<evidence type="ECO:0000313" key="3">
    <source>
        <dbReference type="Proteomes" id="UP000027586"/>
    </source>
</evidence>
<reference evidence="2" key="1">
    <citation type="submission" date="2013-08" db="EMBL/GenBank/DDBJ databases">
        <title>Gene expansion shapes genome architecture in the human pathogen Lichtheimia corymbifera: an evolutionary genomics analysis in the ancient terrestrial Mucorales (Mucoromycotina).</title>
        <authorList>
            <person name="Schwartze V.U."/>
            <person name="Winter S."/>
            <person name="Shelest E."/>
            <person name="Marcet-Houben M."/>
            <person name="Horn F."/>
            <person name="Wehner S."/>
            <person name="Hoffmann K."/>
            <person name="Riege K."/>
            <person name="Sammeth M."/>
            <person name="Nowrousian M."/>
            <person name="Valiante V."/>
            <person name="Linde J."/>
            <person name="Jacobsen I.D."/>
            <person name="Marz M."/>
            <person name="Brakhage A.A."/>
            <person name="Gabaldon T."/>
            <person name="Bocker S."/>
            <person name="Voigt K."/>
        </authorList>
    </citation>
    <scope>NUCLEOTIDE SEQUENCE [LARGE SCALE GENOMIC DNA]</scope>
    <source>
        <strain evidence="2">FSU 9682</strain>
    </source>
</reference>
<gene>
    <name evidence="2" type="ORF">LCOR_11020.1</name>
</gene>
<dbReference type="InterPro" id="IPR038279">
    <property type="entry name" value="Ndc10_dom2_sf"/>
</dbReference>
<dbReference type="Pfam" id="PF16787">
    <property type="entry name" value="NDC10_II"/>
    <property type="match status" value="1"/>
</dbReference>
<feature type="domain" description="Ndc10" evidence="1">
    <location>
        <begin position="2"/>
        <end position="110"/>
    </location>
</feature>
<keyword evidence="3" id="KW-1185">Reference proteome</keyword>
<organism evidence="2 3">
    <name type="scientific">Lichtheimia corymbifera JMRC:FSU:9682</name>
    <dbReference type="NCBI Taxonomy" id="1263082"/>
    <lineage>
        <taxon>Eukaryota</taxon>
        <taxon>Fungi</taxon>
        <taxon>Fungi incertae sedis</taxon>
        <taxon>Mucoromycota</taxon>
        <taxon>Mucoromycotina</taxon>
        <taxon>Mucoromycetes</taxon>
        <taxon>Mucorales</taxon>
        <taxon>Lichtheimiaceae</taxon>
        <taxon>Lichtheimia</taxon>
    </lineage>
</organism>
<dbReference type="AlphaFoldDB" id="A0A068SEH4"/>
<comment type="caution">
    <text evidence="2">The sequence shown here is derived from an EMBL/GenBank/DDBJ whole genome shotgun (WGS) entry which is preliminary data.</text>
</comment>
<dbReference type="Gene3D" id="1.10.443.20">
    <property type="entry name" value="Centromere DNA-binding protein complex CBF3 subunit, domain 2"/>
    <property type="match status" value="1"/>
</dbReference>
<name>A0A068SEH4_9FUNG</name>
<evidence type="ECO:0000313" key="2">
    <source>
        <dbReference type="EMBL" id="CDH60232.1"/>
    </source>
</evidence>
<dbReference type="Proteomes" id="UP000027586">
    <property type="component" value="Unassembled WGS sequence"/>
</dbReference>
<dbReference type="VEuPathDB" id="FungiDB:LCOR_11020.1"/>
<dbReference type="OrthoDB" id="2287507at2759"/>
<proteinExistence type="predicted"/>
<dbReference type="STRING" id="1263082.A0A068SEH4"/>
<protein>
    <recommendedName>
        <fullName evidence="1">Ndc10 domain-containing protein</fullName>
    </recommendedName>
</protein>
<dbReference type="GO" id="GO:0003677">
    <property type="term" value="F:DNA binding"/>
    <property type="evidence" value="ECO:0007669"/>
    <property type="project" value="InterPro"/>
</dbReference>
<evidence type="ECO:0000259" key="1">
    <source>
        <dbReference type="Pfam" id="PF16787"/>
    </source>
</evidence>
<accession>A0A068SEH4</accession>
<dbReference type="InterPro" id="IPR031872">
    <property type="entry name" value="NDC10_II"/>
</dbReference>
<sequence>MQKHYLTGFPKRIIRTINGFPADGGQYYLQRACLFPSDSLQKKVVPQADYWLRRVQEGDGCEPTICGQGFLRLVLELRVILLQDVVMLRSVPGLQSSSIFNHPLFSDPEFLEFERRLLDISRREPDPQQQRPQSVIPIVDNRLTAIDTKVDAN</sequence>
<dbReference type="EMBL" id="CBTN010000086">
    <property type="protein sequence ID" value="CDH60232.1"/>
    <property type="molecule type" value="Genomic_DNA"/>
</dbReference>